<feature type="non-terminal residue" evidence="1">
    <location>
        <position position="72"/>
    </location>
</feature>
<evidence type="ECO:0000313" key="2">
    <source>
        <dbReference type="Proteomes" id="UP000054032"/>
    </source>
</evidence>
<name>W6Z9L9_COCMI</name>
<dbReference type="STRING" id="930090.W6Z9L9"/>
<dbReference type="AlphaFoldDB" id="W6Z9L9"/>
<reference evidence="1 2" key="1">
    <citation type="journal article" date="2013" name="PLoS Genet.">
        <title>Comparative genome structure, secondary metabolite, and effector coding capacity across Cochliobolus pathogens.</title>
        <authorList>
            <person name="Condon B.J."/>
            <person name="Leng Y."/>
            <person name="Wu D."/>
            <person name="Bushley K.E."/>
            <person name="Ohm R.A."/>
            <person name="Otillar R."/>
            <person name="Martin J."/>
            <person name="Schackwitz W."/>
            <person name="Grimwood J."/>
            <person name="MohdZainudin N."/>
            <person name="Xue C."/>
            <person name="Wang R."/>
            <person name="Manning V.A."/>
            <person name="Dhillon B."/>
            <person name="Tu Z.J."/>
            <person name="Steffenson B.J."/>
            <person name="Salamov A."/>
            <person name="Sun H."/>
            <person name="Lowry S."/>
            <person name="LaButti K."/>
            <person name="Han J."/>
            <person name="Copeland A."/>
            <person name="Lindquist E."/>
            <person name="Barry K."/>
            <person name="Schmutz J."/>
            <person name="Baker S.E."/>
            <person name="Ciuffetti L.M."/>
            <person name="Grigoriev I.V."/>
            <person name="Zhong S."/>
            <person name="Turgeon B.G."/>
        </authorList>
    </citation>
    <scope>NUCLEOTIDE SEQUENCE [LARGE SCALE GENOMIC DNA]</scope>
    <source>
        <strain evidence="1 2">ATCC 44560</strain>
    </source>
</reference>
<gene>
    <name evidence="1" type="ORF">COCMIDRAFT_98854</name>
</gene>
<dbReference type="RefSeq" id="XP_007689294.1">
    <property type="nucleotide sequence ID" value="XM_007691104.1"/>
</dbReference>
<dbReference type="KEGG" id="bor:COCMIDRAFT_98854"/>
<evidence type="ECO:0000313" key="1">
    <source>
        <dbReference type="EMBL" id="EUC44219.1"/>
    </source>
</evidence>
<dbReference type="EMBL" id="KI964009">
    <property type="protein sequence ID" value="EUC44219.1"/>
    <property type="molecule type" value="Genomic_DNA"/>
</dbReference>
<organism evidence="1 2">
    <name type="scientific">Bipolaris oryzae ATCC 44560</name>
    <dbReference type="NCBI Taxonomy" id="930090"/>
    <lineage>
        <taxon>Eukaryota</taxon>
        <taxon>Fungi</taxon>
        <taxon>Dikarya</taxon>
        <taxon>Ascomycota</taxon>
        <taxon>Pezizomycotina</taxon>
        <taxon>Dothideomycetes</taxon>
        <taxon>Pleosporomycetidae</taxon>
        <taxon>Pleosporales</taxon>
        <taxon>Pleosporineae</taxon>
        <taxon>Pleosporaceae</taxon>
        <taxon>Bipolaris</taxon>
    </lineage>
</organism>
<proteinExistence type="predicted"/>
<dbReference type="HOGENOM" id="CLU_2729029_0_0_1"/>
<dbReference type="GeneID" id="19129345"/>
<dbReference type="Proteomes" id="UP000054032">
    <property type="component" value="Unassembled WGS sequence"/>
</dbReference>
<protein>
    <submittedName>
        <fullName evidence="1">Uncharacterized protein</fullName>
    </submittedName>
</protein>
<sequence>MRQEFFLENKDTEDFDYTKHGNDRHINANDSARSDKTIDTVTFNNRMDMAAELEQVQNQLQMSEMQNKHLRT</sequence>
<keyword evidence="2" id="KW-1185">Reference proteome</keyword>
<dbReference type="OrthoDB" id="6108017at2759"/>
<accession>W6Z9L9</accession>